<dbReference type="FunFam" id="3.90.79.10:FF:000015">
    <property type="entry name" value="Nudix hydrolase 8"/>
    <property type="match status" value="1"/>
</dbReference>
<dbReference type="PRINTS" id="PR00502">
    <property type="entry name" value="NUDIXFAMILY"/>
</dbReference>
<comment type="caution">
    <text evidence="5">The sequence shown here is derived from an EMBL/GenBank/DDBJ whole genome shotgun (WGS) entry which is preliminary data.</text>
</comment>
<dbReference type="InterPro" id="IPR000086">
    <property type="entry name" value="NUDIX_hydrolase_dom"/>
</dbReference>
<dbReference type="AlphaFoldDB" id="A0A9Q0MTK4"/>
<dbReference type="EMBL" id="WJQU01000004">
    <property type="protein sequence ID" value="KAJ6636052.1"/>
    <property type="molecule type" value="Genomic_DNA"/>
</dbReference>
<reference evidence="5" key="1">
    <citation type="submission" date="2022-07" db="EMBL/GenBank/DDBJ databases">
        <authorList>
            <person name="Trinca V."/>
            <person name="Uliana J.V.C."/>
            <person name="Torres T.T."/>
            <person name="Ward R.J."/>
            <person name="Monesi N."/>
        </authorList>
    </citation>
    <scope>NUCLEOTIDE SEQUENCE</scope>
    <source>
        <strain evidence="5">HSMRA1968</strain>
        <tissue evidence="5">Whole embryos</tissue>
    </source>
</reference>
<dbReference type="Gene3D" id="3.40.630.30">
    <property type="match status" value="1"/>
</dbReference>
<gene>
    <name evidence="5" type="primary">NUDT8</name>
    <name evidence="5" type="ORF">Bhyg_14639</name>
</gene>
<dbReference type="InterPro" id="IPR040618">
    <property type="entry name" value="Pre-Nudix"/>
</dbReference>
<dbReference type="GO" id="GO:0051287">
    <property type="term" value="F:NAD binding"/>
    <property type="evidence" value="ECO:0007669"/>
    <property type="project" value="TreeGrafter"/>
</dbReference>
<dbReference type="GO" id="GO:0035529">
    <property type="term" value="F:NADH pyrophosphatase activity"/>
    <property type="evidence" value="ECO:0007669"/>
    <property type="project" value="TreeGrafter"/>
</dbReference>
<dbReference type="Pfam" id="PF00293">
    <property type="entry name" value="NUDIX"/>
    <property type="match status" value="1"/>
</dbReference>
<dbReference type="InterPro" id="IPR020084">
    <property type="entry name" value="NUDIX_hydrolase_CS"/>
</dbReference>
<protein>
    <submittedName>
        <fullName evidence="5">Nudix hydrolase 8</fullName>
    </submittedName>
</protein>
<keyword evidence="2 3" id="KW-0378">Hydrolase</keyword>
<proteinExistence type="inferred from homology"/>
<dbReference type="PROSITE" id="PS51462">
    <property type="entry name" value="NUDIX"/>
    <property type="match status" value="1"/>
</dbReference>
<dbReference type="Gene3D" id="3.90.79.10">
    <property type="entry name" value="Nucleoside Triphosphate Pyrophosphohydrolase"/>
    <property type="match status" value="1"/>
</dbReference>
<sequence length="311" mass="35942">MFLCYRTSRLIKKNFLTSTFHETFSRPSFNQKRQLKSIHMEPKNDVFNGTRDRYKGVTVSTASERLEIAKFPMKLQNSLEYWQERQCRTVWFKVDVGDSEVVPILAKNGFNFHHAKEGFVMMVKWLPTDESSNVPVFCHTMVGVGGLVINNRDQVLSITEKQAIIAGSWKLPGGYVEPGEDLVDAVIREVQEETGIKTKFLSLVSVRHAHGFNFGCSDLYFVMALTPTEDGELVNCPREIADSKWMHFDEYLTHPNVHETNRSFLRTYLHYRNTGIKIECNEHEHQVLRRKYKLFSFVPPQDSVTNVKGNL</sequence>
<dbReference type="GO" id="GO:0047631">
    <property type="term" value="F:ADP-ribose diphosphatase activity"/>
    <property type="evidence" value="ECO:0007669"/>
    <property type="project" value="TreeGrafter"/>
</dbReference>
<keyword evidence="6" id="KW-1185">Reference proteome</keyword>
<evidence type="ECO:0000313" key="6">
    <source>
        <dbReference type="Proteomes" id="UP001151699"/>
    </source>
</evidence>
<dbReference type="PROSITE" id="PS00893">
    <property type="entry name" value="NUDIX_BOX"/>
    <property type="match status" value="1"/>
</dbReference>
<organism evidence="5 6">
    <name type="scientific">Pseudolycoriella hygida</name>
    <dbReference type="NCBI Taxonomy" id="35572"/>
    <lineage>
        <taxon>Eukaryota</taxon>
        <taxon>Metazoa</taxon>
        <taxon>Ecdysozoa</taxon>
        <taxon>Arthropoda</taxon>
        <taxon>Hexapoda</taxon>
        <taxon>Insecta</taxon>
        <taxon>Pterygota</taxon>
        <taxon>Neoptera</taxon>
        <taxon>Endopterygota</taxon>
        <taxon>Diptera</taxon>
        <taxon>Nematocera</taxon>
        <taxon>Sciaroidea</taxon>
        <taxon>Sciaridae</taxon>
        <taxon>Pseudolycoriella</taxon>
    </lineage>
</organism>
<dbReference type="OrthoDB" id="447842at2759"/>
<dbReference type="PANTHER" id="PTHR13994:SF13">
    <property type="entry name" value="FI03680P"/>
    <property type="match status" value="1"/>
</dbReference>
<dbReference type="SUPFAM" id="SSF55811">
    <property type="entry name" value="Nudix"/>
    <property type="match status" value="1"/>
</dbReference>
<evidence type="ECO:0000256" key="1">
    <source>
        <dbReference type="ARBA" id="ARBA00005582"/>
    </source>
</evidence>
<evidence type="ECO:0000256" key="3">
    <source>
        <dbReference type="RuleBase" id="RU003476"/>
    </source>
</evidence>
<dbReference type="InterPro" id="IPR020476">
    <property type="entry name" value="Nudix_hydrolase"/>
</dbReference>
<dbReference type="CDD" id="cd04670">
    <property type="entry name" value="NUDIX_ASFGF2_Nudt6"/>
    <property type="match status" value="1"/>
</dbReference>
<evidence type="ECO:0000256" key="2">
    <source>
        <dbReference type="ARBA" id="ARBA00022801"/>
    </source>
</evidence>
<dbReference type="PRINTS" id="PR01356">
    <property type="entry name" value="GFGPROTEIN"/>
</dbReference>
<dbReference type="PANTHER" id="PTHR13994">
    <property type="entry name" value="NUDIX HYDROLASE RELATED"/>
    <property type="match status" value="1"/>
</dbReference>
<dbReference type="Pfam" id="PF18290">
    <property type="entry name" value="Nudix_hydro"/>
    <property type="match status" value="1"/>
</dbReference>
<name>A0A9Q0MTK4_9DIPT</name>
<dbReference type="InterPro" id="IPR003293">
    <property type="entry name" value="Nudix_hydrolase6-like"/>
</dbReference>
<dbReference type="Proteomes" id="UP001151699">
    <property type="component" value="Chromosome C"/>
</dbReference>
<evidence type="ECO:0000313" key="5">
    <source>
        <dbReference type="EMBL" id="KAJ6636052.1"/>
    </source>
</evidence>
<evidence type="ECO:0000259" key="4">
    <source>
        <dbReference type="PROSITE" id="PS51462"/>
    </source>
</evidence>
<dbReference type="InterPro" id="IPR015797">
    <property type="entry name" value="NUDIX_hydrolase-like_dom_sf"/>
</dbReference>
<comment type="similarity">
    <text evidence="1 3">Belongs to the Nudix hydrolase family.</text>
</comment>
<feature type="domain" description="Nudix hydrolase" evidence="4">
    <location>
        <begin position="139"/>
        <end position="269"/>
    </location>
</feature>
<accession>A0A9Q0MTK4</accession>